<dbReference type="InParanoid" id="A0A0V0QPX8"/>
<gene>
    <name evidence="2" type="ORF">PPERSA_11276</name>
</gene>
<feature type="coiled-coil region" evidence="1">
    <location>
        <begin position="164"/>
        <end position="217"/>
    </location>
</feature>
<dbReference type="Proteomes" id="UP000054937">
    <property type="component" value="Unassembled WGS sequence"/>
</dbReference>
<dbReference type="EMBL" id="LDAU01000120">
    <property type="protein sequence ID" value="KRX04152.1"/>
    <property type="molecule type" value="Genomic_DNA"/>
</dbReference>
<name>A0A0V0QPX8_PSEPJ</name>
<dbReference type="AlphaFoldDB" id="A0A0V0QPX8"/>
<evidence type="ECO:0000256" key="1">
    <source>
        <dbReference type="SAM" id="Coils"/>
    </source>
</evidence>
<evidence type="ECO:0000313" key="2">
    <source>
        <dbReference type="EMBL" id="KRX04152.1"/>
    </source>
</evidence>
<feature type="coiled-coil region" evidence="1">
    <location>
        <begin position="48"/>
        <end position="78"/>
    </location>
</feature>
<keyword evidence="3" id="KW-1185">Reference proteome</keyword>
<proteinExistence type="predicted"/>
<comment type="caution">
    <text evidence="2">The sequence shown here is derived from an EMBL/GenBank/DDBJ whole genome shotgun (WGS) entry which is preliminary data.</text>
</comment>
<keyword evidence="1" id="KW-0175">Coiled coil</keyword>
<evidence type="ECO:0000313" key="3">
    <source>
        <dbReference type="Proteomes" id="UP000054937"/>
    </source>
</evidence>
<accession>A0A0V0QPX8</accession>
<sequence>MSTQQNSELGREFRQFLSILKDQLIVKEKHLIDDIINKNPGKYQQQSMFSISSMMNHLERKIEDLQNQVDIQDELEQQNRQDLQHQIEHKYDLMIGQLQNKMILILKQHESQEVDKKLIEFLNKSFTEICQSQTSSFNSQKNHNQYSKNVNEKRQTNFLQIKNKIMVEHEHNKLNIKLEQLNKEIIDKISNEFSQQIKDKDEQIEILKTKIDSFQQNYEQNEKYHEKIQEDLMQDKINLQRNIYQQIQDQQSSYQKEYSVSKIKNEMVKQGNPKLVILCCIRVLKYYQFTLISCFSPSK</sequence>
<protein>
    <submittedName>
        <fullName evidence="2">Uncharacterized protein</fullName>
    </submittedName>
</protein>
<organism evidence="2 3">
    <name type="scientific">Pseudocohnilembus persalinus</name>
    <name type="common">Ciliate</name>
    <dbReference type="NCBI Taxonomy" id="266149"/>
    <lineage>
        <taxon>Eukaryota</taxon>
        <taxon>Sar</taxon>
        <taxon>Alveolata</taxon>
        <taxon>Ciliophora</taxon>
        <taxon>Intramacronucleata</taxon>
        <taxon>Oligohymenophorea</taxon>
        <taxon>Scuticociliatia</taxon>
        <taxon>Philasterida</taxon>
        <taxon>Pseudocohnilembidae</taxon>
        <taxon>Pseudocohnilembus</taxon>
    </lineage>
</organism>
<reference evidence="2 3" key="1">
    <citation type="journal article" date="2015" name="Sci. Rep.">
        <title>Genome of the facultative scuticociliatosis pathogen Pseudocohnilembus persalinus provides insight into its virulence through horizontal gene transfer.</title>
        <authorList>
            <person name="Xiong J."/>
            <person name="Wang G."/>
            <person name="Cheng J."/>
            <person name="Tian M."/>
            <person name="Pan X."/>
            <person name="Warren A."/>
            <person name="Jiang C."/>
            <person name="Yuan D."/>
            <person name="Miao W."/>
        </authorList>
    </citation>
    <scope>NUCLEOTIDE SEQUENCE [LARGE SCALE GENOMIC DNA]</scope>
    <source>
        <strain evidence="2">36N120E</strain>
    </source>
</reference>